<feature type="transmembrane region" description="Helical" evidence="7">
    <location>
        <begin position="91"/>
        <end position="108"/>
    </location>
</feature>
<evidence type="ECO:0000313" key="8">
    <source>
        <dbReference type="EMBL" id="EEC43005.1"/>
    </source>
</evidence>
<dbReference type="InterPro" id="IPR038377">
    <property type="entry name" value="Na/Glc_symporter_sf"/>
</dbReference>
<reference evidence="9" key="2">
    <citation type="submission" date="2008-08" db="EMBL/GenBank/DDBJ databases">
        <authorList>
            <consortium name="Diatom Consortium"/>
            <person name="Grigoriev I."/>
            <person name="Grimwood J."/>
            <person name="Kuo A."/>
            <person name="Otillar R.P."/>
            <person name="Salamov A."/>
            <person name="Detter J.C."/>
            <person name="Lindquist E."/>
            <person name="Shapiro H."/>
            <person name="Lucas S."/>
            <person name="Glavina del Rio T."/>
            <person name="Pitluck S."/>
            <person name="Rokhsar D."/>
            <person name="Bowler C."/>
        </authorList>
    </citation>
    <scope>GENOME REANNOTATION</scope>
    <source>
        <strain evidence="9">CCAP 1055/1</strain>
    </source>
</reference>
<gene>
    <name evidence="8" type="ORF">PHATRDRAFT_50551</name>
</gene>
<organism evidence="8 9">
    <name type="scientific">Phaeodactylum tricornutum (strain CCAP 1055/1)</name>
    <dbReference type="NCBI Taxonomy" id="556484"/>
    <lineage>
        <taxon>Eukaryota</taxon>
        <taxon>Sar</taxon>
        <taxon>Stramenopiles</taxon>
        <taxon>Ochrophyta</taxon>
        <taxon>Bacillariophyta</taxon>
        <taxon>Bacillariophyceae</taxon>
        <taxon>Bacillariophycidae</taxon>
        <taxon>Naviculales</taxon>
        <taxon>Phaeodactylaceae</taxon>
        <taxon>Phaeodactylum</taxon>
    </lineage>
</organism>
<comment type="subcellular location">
    <subcellularLocation>
        <location evidence="1">Membrane</location>
        <topology evidence="1">Multi-pass membrane protein</topology>
    </subcellularLocation>
</comment>
<dbReference type="InParanoid" id="B7GEG5"/>
<feature type="transmembrane region" description="Helical" evidence="7">
    <location>
        <begin position="53"/>
        <end position="70"/>
    </location>
</feature>
<accession>B7GEG5</accession>
<evidence type="ECO:0000256" key="1">
    <source>
        <dbReference type="ARBA" id="ARBA00004141"/>
    </source>
</evidence>
<evidence type="ECO:0000256" key="5">
    <source>
        <dbReference type="ARBA" id="ARBA00023136"/>
    </source>
</evidence>
<feature type="region of interest" description="Disordered" evidence="6">
    <location>
        <begin position="512"/>
        <end position="564"/>
    </location>
</feature>
<dbReference type="PROSITE" id="PS50283">
    <property type="entry name" value="NA_SOLUT_SYMP_3"/>
    <property type="match status" value="1"/>
</dbReference>
<dbReference type="GO" id="GO:0022857">
    <property type="term" value="F:transmembrane transporter activity"/>
    <property type="evidence" value="ECO:0007669"/>
    <property type="project" value="InterPro"/>
</dbReference>
<dbReference type="eggNOG" id="ENOG502QWM6">
    <property type="taxonomic scope" value="Eukaryota"/>
</dbReference>
<keyword evidence="5 7" id="KW-0472">Membrane</keyword>
<evidence type="ECO:0000256" key="6">
    <source>
        <dbReference type="SAM" id="MobiDB-lite"/>
    </source>
</evidence>
<feature type="transmembrane region" description="Helical" evidence="7">
    <location>
        <begin position="306"/>
        <end position="330"/>
    </location>
</feature>
<dbReference type="GeneID" id="7199382"/>
<evidence type="ECO:0000313" key="9">
    <source>
        <dbReference type="Proteomes" id="UP000000759"/>
    </source>
</evidence>
<dbReference type="Gene3D" id="1.20.1730.10">
    <property type="entry name" value="Sodium/glucose cotransporter"/>
    <property type="match status" value="1"/>
</dbReference>
<feature type="transmembrane region" description="Helical" evidence="7">
    <location>
        <begin position="461"/>
        <end position="482"/>
    </location>
</feature>
<keyword evidence="4 7" id="KW-1133">Transmembrane helix</keyword>
<dbReference type="InterPro" id="IPR001734">
    <property type="entry name" value="Na/solute_symporter"/>
</dbReference>
<reference evidence="8 9" key="1">
    <citation type="journal article" date="2008" name="Nature">
        <title>The Phaeodactylum genome reveals the evolutionary history of diatom genomes.</title>
        <authorList>
            <person name="Bowler C."/>
            <person name="Allen A.E."/>
            <person name="Badger J.H."/>
            <person name="Grimwood J."/>
            <person name="Jabbari K."/>
            <person name="Kuo A."/>
            <person name="Maheswari U."/>
            <person name="Martens C."/>
            <person name="Maumus F."/>
            <person name="Otillar R.P."/>
            <person name="Rayko E."/>
            <person name="Salamov A."/>
            <person name="Vandepoele K."/>
            <person name="Beszteri B."/>
            <person name="Gruber A."/>
            <person name="Heijde M."/>
            <person name="Katinka M."/>
            <person name="Mock T."/>
            <person name="Valentin K."/>
            <person name="Verret F."/>
            <person name="Berges J.A."/>
            <person name="Brownlee C."/>
            <person name="Cadoret J.P."/>
            <person name="Chiovitti A."/>
            <person name="Choi C.J."/>
            <person name="Coesel S."/>
            <person name="De Martino A."/>
            <person name="Detter J.C."/>
            <person name="Durkin C."/>
            <person name="Falciatore A."/>
            <person name="Fournet J."/>
            <person name="Haruta M."/>
            <person name="Huysman M.J."/>
            <person name="Jenkins B.D."/>
            <person name="Jiroutova K."/>
            <person name="Jorgensen R.E."/>
            <person name="Joubert Y."/>
            <person name="Kaplan A."/>
            <person name="Kroger N."/>
            <person name="Kroth P.G."/>
            <person name="La Roche J."/>
            <person name="Lindquist E."/>
            <person name="Lommer M."/>
            <person name="Martin-Jezequel V."/>
            <person name="Lopez P.J."/>
            <person name="Lucas S."/>
            <person name="Mangogna M."/>
            <person name="McGinnis K."/>
            <person name="Medlin L.K."/>
            <person name="Montsant A."/>
            <person name="Oudot-Le Secq M.P."/>
            <person name="Napoli C."/>
            <person name="Obornik M."/>
            <person name="Parker M.S."/>
            <person name="Petit J.L."/>
            <person name="Porcel B.M."/>
            <person name="Poulsen N."/>
            <person name="Robison M."/>
            <person name="Rychlewski L."/>
            <person name="Rynearson T.A."/>
            <person name="Schmutz J."/>
            <person name="Shapiro H."/>
            <person name="Siaut M."/>
            <person name="Stanley M."/>
            <person name="Sussman M.R."/>
            <person name="Taylor A.R."/>
            <person name="Vardi A."/>
            <person name="von Dassow P."/>
            <person name="Vyverman W."/>
            <person name="Willis A."/>
            <person name="Wyrwicz L.S."/>
            <person name="Rokhsar D.S."/>
            <person name="Weissenbach J."/>
            <person name="Armbrust E.V."/>
            <person name="Green B.R."/>
            <person name="Van de Peer Y."/>
            <person name="Grigoriev I.V."/>
        </authorList>
    </citation>
    <scope>NUCLEOTIDE SEQUENCE [LARGE SCALE GENOMIC DNA]</scope>
    <source>
        <strain evidence="8 9">CCAP 1055/1</strain>
    </source>
</reference>
<feature type="transmembrane region" description="Helical" evidence="7">
    <location>
        <begin position="120"/>
        <end position="143"/>
    </location>
</feature>
<keyword evidence="9" id="KW-1185">Reference proteome</keyword>
<dbReference type="PaxDb" id="2850-Phatr50551"/>
<dbReference type="AlphaFoldDB" id="B7GEG5"/>
<evidence type="ECO:0000256" key="4">
    <source>
        <dbReference type="ARBA" id="ARBA00022989"/>
    </source>
</evidence>
<dbReference type="RefSeq" id="XP_002185518.1">
    <property type="nucleotide sequence ID" value="XM_002185482.1"/>
</dbReference>
<feature type="transmembrane region" description="Helical" evidence="7">
    <location>
        <begin position="213"/>
        <end position="234"/>
    </location>
</feature>
<dbReference type="GO" id="GO:0016020">
    <property type="term" value="C:membrane"/>
    <property type="evidence" value="ECO:0007669"/>
    <property type="project" value="UniProtKB-SubCell"/>
</dbReference>
<comment type="similarity">
    <text evidence="2">Belongs to the sodium:solute symporter (SSF) (TC 2.A.21) family.</text>
</comment>
<sequence>MSTPTSSSSFALAKVLPSSVTAWMADRPHAVDTIMLFVAFQIAYAATNPSIQWQYMAIYGLGLLLVTKVAHSPLEFFKGGIADTATDRSSYAILAGSTFISWIFAKSIQNASILGARYGILGGFAYGTWYIAFLSVGVVCYYLRTNQGYTSLQEAIFERLAVLFRLYQEIWSNSLVVASFYGDYNTASWWIAALLSTFIPFVYVSLGGLRSSLISDVIQALLAVILLVTVLGVIGKQVNELSDECEVAGRGDCNLFQWDTNVGVATNTLEGGWDLAIVGLIQGLFSYPFFDPVLTDRAFLASPKTMLRAFLTGGVISFLFIFFFGFIGIFGNLAATVDETIDPALLTGISTGIPADVARYLGTGVFTITNIIFMTTSISTLDSAFASTAKLFAELRTFFWKWKPEKLANVTDQHVALGRFAIRFIALLGTLPLLQDPSALDATTVSDWQHLTVGEGSYAKLLWFNLVGSVATLGAFVVFFGLEKYVLSKVVPLYAWHAQVLEVHEGKSVHGMGNDELSHKLDRSNEDHDKELESIDSSSEEVASGGSAGEEDNDTSTKLEADKV</sequence>
<evidence type="ECO:0000256" key="2">
    <source>
        <dbReference type="ARBA" id="ARBA00006434"/>
    </source>
</evidence>
<feature type="compositionally biased region" description="Basic and acidic residues" evidence="6">
    <location>
        <begin position="555"/>
        <end position="564"/>
    </location>
</feature>
<proteinExistence type="inferred from homology"/>
<dbReference type="KEGG" id="pti:PHATRDRAFT_50551"/>
<dbReference type="OrthoDB" id="508000at2759"/>
<name>B7GEG5_PHATC</name>
<dbReference type="EMBL" id="CM000633">
    <property type="protein sequence ID" value="EEC43005.1"/>
    <property type="molecule type" value="Genomic_DNA"/>
</dbReference>
<keyword evidence="3 7" id="KW-0812">Transmembrane</keyword>
<evidence type="ECO:0000256" key="7">
    <source>
        <dbReference type="SAM" id="Phobius"/>
    </source>
</evidence>
<dbReference type="Proteomes" id="UP000000759">
    <property type="component" value="Chromosome 31"/>
</dbReference>
<evidence type="ECO:0000256" key="3">
    <source>
        <dbReference type="ARBA" id="ARBA00022692"/>
    </source>
</evidence>
<dbReference type="HOGENOM" id="CLU_030319_0_0_1"/>
<protein>
    <submittedName>
        <fullName evidence="8">Uncharacterized protein</fullName>
    </submittedName>
</protein>
<feature type="transmembrane region" description="Helical" evidence="7">
    <location>
        <begin position="187"/>
        <end position="206"/>
    </location>
</feature>
<feature type="compositionally biased region" description="Basic and acidic residues" evidence="6">
    <location>
        <begin position="516"/>
        <end position="533"/>
    </location>
</feature>